<evidence type="ECO:0000256" key="2">
    <source>
        <dbReference type="ARBA" id="ARBA00022803"/>
    </source>
</evidence>
<feature type="non-terminal residue" evidence="4">
    <location>
        <position position="1"/>
    </location>
</feature>
<evidence type="ECO:0000256" key="1">
    <source>
        <dbReference type="ARBA" id="ARBA00022737"/>
    </source>
</evidence>
<dbReference type="InterPro" id="IPR019734">
    <property type="entry name" value="TPR_rpt"/>
</dbReference>
<dbReference type="SUPFAM" id="SSF48452">
    <property type="entry name" value="TPR-like"/>
    <property type="match status" value="1"/>
</dbReference>
<dbReference type="EMBL" id="CP111024">
    <property type="protein sequence ID" value="WAR23906.1"/>
    <property type="molecule type" value="Genomic_DNA"/>
</dbReference>
<dbReference type="PANTHER" id="PTHR45641:SF19">
    <property type="entry name" value="NEPHROCYSTIN-3"/>
    <property type="match status" value="1"/>
</dbReference>
<feature type="repeat" description="TPR" evidence="3">
    <location>
        <begin position="311"/>
        <end position="344"/>
    </location>
</feature>
<gene>
    <name evidence="4" type="ORF">MAR_037575</name>
</gene>
<dbReference type="Pfam" id="PF13374">
    <property type="entry name" value="TPR_10"/>
    <property type="match status" value="1"/>
</dbReference>
<keyword evidence="2 3" id="KW-0802">TPR repeat</keyword>
<reference evidence="4" key="1">
    <citation type="submission" date="2022-11" db="EMBL/GenBank/DDBJ databases">
        <title>Centuries of genome instability and evolution in soft-shell clam transmissible cancer (bioRxiv).</title>
        <authorList>
            <person name="Hart S.F.M."/>
            <person name="Yonemitsu M.A."/>
            <person name="Giersch R.M."/>
            <person name="Beal B.F."/>
            <person name="Arriagada G."/>
            <person name="Davis B.W."/>
            <person name="Ostrander E.A."/>
            <person name="Goff S.P."/>
            <person name="Metzger M.J."/>
        </authorList>
    </citation>
    <scope>NUCLEOTIDE SEQUENCE</scope>
    <source>
        <strain evidence="4">MELC-2E11</strain>
        <tissue evidence="4">Siphon/mantle</tissue>
    </source>
</reference>
<dbReference type="SMART" id="SM00028">
    <property type="entry name" value="TPR"/>
    <property type="match status" value="5"/>
</dbReference>
<dbReference type="Gene3D" id="1.25.40.10">
    <property type="entry name" value="Tetratricopeptide repeat domain"/>
    <property type="match status" value="3"/>
</dbReference>
<protein>
    <submittedName>
        <fullName evidence="4">KLC-like protein</fullName>
    </submittedName>
</protein>
<proteinExistence type="predicted"/>
<dbReference type="InterPro" id="IPR011990">
    <property type="entry name" value="TPR-like_helical_dom_sf"/>
</dbReference>
<keyword evidence="1" id="KW-0677">Repeat</keyword>
<dbReference type="Proteomes" id="UP001164746">
    <property type="component" value="Chromosome 13"/>
</dbReference>
<accession>A0ABY7FXM2</accession>
<dbReference type="Pfam" id="PF13424">
    <property type="entry name" value="TPR_12"/>
    <property type="match status" value="1"/>
</dbReference>
<evidence type="ECO:0000256" key="3">
    <source>
        <dbReference type="PROSITE-ProRule" id="PRU00339"/>
    </source>
</evidence>
<keyword evidence="5" id="KW-1185">Reference proteome</keyword>
<evidence type="ECO:0000313" key="4">
    <source>
        <dbReference type="EMBL" id="WAR23906.1"/>
    </source>
</evidence>
<sequence>VLYRSFILRLQEVHRDNLVTLDYIPGSFTSRQATELLDVGTEAMTKQFALKPIRDRHMLRDESDSRRFNIQGILREVIRANFAIKNMAEIKSRYSRLYSRVITDIAQKMGTAEYTKAIAEFSVEQPNLRKLLREVHDTKQDDYHFFIEMASCCTEVIEKYMADQSDSFYGGCLELAHKYGKDKDKVSVYIAVGSVETLTKGNLQVGEKNYLKALNVLKKHQDKTQLAVVYKKMGWNAFKQGLCTQAVEFCQKSLGIYQLDTDEYEVITLENLSIMALACNVLGEFDSAEKYHKFCLMRRERRFGPKSAVVGKTLNNMGLLFARRGNHQKAFEFYMRGLKMKRESHSDALSIVYSLSNVADCLSNMGKYDEAHEHLDEAYDILSKERVPMLDGLSLIHHTKGKVFANEDRLKEACNAFSESVKISRMSELKGFVWMERLIDLARSQRRRTQYKDCIDTLTEALSFQEEISKSMEHSFDIIKCFNCLSEVYRETGDQTSYVRTLYSMEKECFRLEQVCKKYGNNVWTEEVQRYLDNTQTEIRRLDASAEHTG</sequence>
<dbReference type="PANTHER" id="PTHR45641">
    <property type="entry name" value="TETRATRICOPEPTIDE REPEAT PROTEIN (AFU_ORTHOLOGUE AFUA_6G03870)"/>
    <property type="match status" value="1"/>
</dbReference>
<dbReference type="PROSITE" id="PS50005">
    <property type="entry name" value="TPR"/>
    <property type="match status" value="1"/>
</dbReference>
<name>A0ABY7FXM2_MYAAR</name>
<evidence type="ECO:0000313" key="5">
    <source>
        <dbReference type="Proteomes" id="UP001164746"/>
    </source>
</evidence>
<organism evidence="4 5">
    <name type="scientific">Mya arenaria</name>
    <name type="common">Soft-shell clam</name>
    <dbReference type="NCBI Taxonomy" id="6604"/>
    <lineage>
        <taxon>Eukaryota</taxon>
        <taxon>Metazoa</taxon>
        <taxon>Spiralia</taxon>
        <taxon>Lophotrochozoa</taxon>
        <taxon>Mollusca</taxon>
        <taxon>Bivalvia</taxon>
        <taxon>Autobranchia</taxon>
        <taxon>Heteroconchia</taxon>
        <taxon>Euheterodonta</taxon>
        <taxon>Imparidentia</taxon>
        <taxon>Neoheterodontei</taxon>
        <taxon>Myida</taxon>
        <taxon>Myoidea</taxon>
        <taxon>Myidae</taxon>
        <taxon>Mya</taxon>
    </lineage>
</organism>